<evidence type="ECO:0000313" key="5">
    <source>
        <dbReference type="Proteomes" id="UP000287865"/>
    </source>
</evidence>
<name>A0A327X3E0_9GAMM</name>
<dbReference type="Gene3D" id="2.10.109.10">
    <property type="entry name" value="Umud Fragment, subunit A"/>
    <property type="match status" value="1"/>
</dbReference>
<sequence length="209" mass="22624">MKKYSLHSLIKEKRKALKLTQKQLAKAVGVSHVTISQWESGITSPKGMYIGKLSDALNVTVHELTYGSSPNTEPGPDLRGKVPLISWIRAGSWLEMEDGEPEATTYYAHTANVGPRAFALRVKGDSMTSLNGGKSIPEGSVVIVDPDIQAENGKVVVARLDDTSEATLKQLVIDGGQKLLKPFNHTYPVTPVNGNCTVIGVVKQVIQDF</sequence>
<dbReference type="SMART" id="SM00530">
    <property type="entry name" value="HTH_XRE"/>
    <property type="match status" value="1"/>
</dbReference>
<dbReference type="RefSeq" id="WP_111568110.1">
    <property type="nucleotide sequence ID" value="NZ_PIPK01000001.1"/>
</dbReference>
<dbReference type="OrthoDB" id="9791537at2"/>
<proteinExistence type="predicted"/>
<dbReference type="Gene3D" id="1.10.260.40">
    <property type="entry name" value="lambda repressor-like DNA-binding domains"/>
    <property type="match status" value="1"/>
</dbReference>
<dbReference type="PANTHER" id="PTHR33516">
    <property type="entry name" value="LEXA REPRESSOR"/>
    <property type="match status" value="1"/>
</dbReference>
<dbReference type="Pfam" id="PF00717">
    <property type="entry name" value="Peptidase_S24"/>
    <property type="match status" value="1"/>
</dbReference>
<dbReference type="Pfam" id="PF01381">
    <property type="entry name" value="HTH_3"/>
    <property type="match status" value="1"/>
</dbReference>
<dbReference type="InterPro" id="IPR010982">
    <property type="entry name" value="Lambda_DNA-bd_dom_sf"/>
</dbReference>
<evidence type="ECO:0000313" key="3">
    <source>
        <dbReference type="EMBL" id="RUO28455.1"/>
    </source>
</evidence>
<organism evidence="2 4">
    <name type="scientific">Aliidiomarina maris</name>
    <dbReference type="NCBI Taxonomy" id="531312"/>
    <lineage>
        <taxon>Bacteria</taxon>
        <taxon>Pseudomonadati</taxon>
        <taxon>Pseudomonadota</taxon>
        <taxon>Gammaproteobacteria</taxon>
        <taxon>Alteromonadales</taxon>
        <taxon>Idiomarinaceae</taxon>
        <taxon>Aliidiomarina</taxon>
    </lineage>
</organism>
<dbReference type="PANTHER" id="PTHR33516:SF2">
    <property type="entry name" value="LEXA REPRESSOR-RELATED"/>
    <property type="match status" value="1"/>
</dbReference>
<dbReference type="EMBL" id="PIPK01000001">
    <property type="protein sequence ID" value="RUO28455.1"/>
    <property type="molecule type" value="Genomic_DNA"/>
</dbReference>
<dbReference type="InterPro" id="IPR039418">
    <property type="entry name" value="LexA-like"/>
</dbReference>
<dbReference type="AlphaFoldDB" id="A0A327X3E0"/>
<dbReference type="CDD" id="cd06529">
    <property type="entry name" value="S24_LexA-like"/>
    <property type="match status" value="1"/>
</dbReference>
<dbReference type="EMBL" id="QLMD01000001">
    <property type="protein sequence ID" value="RAK01630.1"/>
    <property type="molecule type" value="Genomic_DNA"/>
</dbReference>
<dbReference type="Proteomes" id="UP000287865">
    <property type="component" value="Unassembled WGS sequence"/>
</dbReference>
<dbReference type="SUPFAM" id="SSF51306">
    <property type="entry name" value="LexA/Signal peptidase"/>
    <property type="match status" value="1"/>
</dbReference>
<protein>
    <submittedName>
        <fullName evidence="2">Phage repressor protein</fullName>
    </submittedName>
    <submittedName>
        <fullName evidence="3">Transcriptional regulator</fullName>
    </submittedName>
</protein>
<dbReference type="CDD" id="cd00093">
    <property type="entry name" value="HTH_XRE"/>
    <property type="match status" value="1"/>
</dbReference>
<dbReference type="GO" id="GO:0003677">
    <property type="term" value="F:DNA binding"/>
    <property type="evidence" value="ECO:0007669"/>
    <property type="project" value="InterPro"/>
</dbReference>
<comment type="caution">
    <text evidence="2">The sequence shown here is derived from an EMBL/GenBank/DDBJ whole genome shotgun (WGS) entry which is preliminary data.</text>
</comment>
<feature type="domain" description="HTH cro/C1-type" evidence="1">
    <location>
        <begin position="10"/>
        <end position="64"/>
    </location>
</feature>
<dbReference type="SUPFAM" id="SSF47413">
    <property type="entry name" value="lambda repressor-like DNA-binding domains"/>
    <property type="match status" value="1"/>
</dbReference>
<dbReference type="Proteomes" id="UP000249203">
    <property type="component" value="Unassembled WGS sequence"/>
</dbReference>
<dbReference type="InterPro" id="IPR015927">
    <property type="entry name" value="Peptidase_S24_S26A/B/C"/>
</dbReference>
<keyword evidence="5" id="KW-1185">Reference proteome</keyword>
<dbReference type="InterPro" id="IPR001387">
    <property type="entry name" value="Cro/C1-type_HTH"/>
</dbReference>
<dbReference type="PROSITE" id="PS50943">
    <property type="entry name" value="HTH_CROC1"/>
    <property type="match status" value="1"/>
</dbReference>
<evidence type="ECO:0000313" key="4">
    <source>
        <dbReference type="Proteomes" id="UP000249203"/>
    </source>
</evidence>
<reference evidence="2 4" key="2">
    <citation type="submission" date="2018-06" db="EMBL/GenBank/DDBJ databases">
        <title>Genomic Encyclopedia of Type Strains, Phase III (KMG-III): the genomes of soil and plant-associated and newly described type strains.</title>
        <authorList>
            <person name="Whitman W."/>
        </authorList>
    </citation>
    <scope>NUCLEOTIDE SEQUENCE [LARGE SCALE GENOMIC DNA]</scope>
    <source>
        <strain evidence="2 4">CGMCC 1.15366</strain>
    </source>
</reference>
<reference evidence="3 5" key="1">
    <citation type="journal article" date="2018" name="Front. Microbiol.">
        <title>Genome-Based Analysis Reveals the Taxonomy and Diversity of the Family Idiomarinaceae.</title>
        <authorList>
            <person name="Liu Y."/>
            <person name="Lai Q."/>
            <person name="Shao Z."/>
        </authorList>
    </citation>
    <scope>NUCLEOTIDE SEQUENCE [LARGE SCALE GENOMIC DNA]</scope>
    <source>
        <strain evidence="3 5">CF12-14</strain>
    </source>
</reference>
<gene>
    <name evidence="2" type="ORF">B0I24_101253</name>
    <name evidence="3" type="ORF">CWE07_01210</name>
</gene>
<evidence type="ECO:0000313" key="2">
    <source>
        <dbReference type="EMBL" id="RAK01630.1"/>
    </source>
</evidence>
<dbReference type="InterPro" id="IPR036286">
    <property type="entry name" value="LexA/Signal_pep-like_sf"/>
</dbReference>
<dbReference type="InterPro" id="IPR050077">
    <property type="entry name" value="LexA_repressor"/>
</dbReference>
<evidence type="ECO:0000259" key="1">
    <source>
        <dbReference type="PROSITE" id="PS50943"/>
    </source>
</evidence>
<accession>A0A327X3E0</accession>